<evidence type="ECO:0000313" key="5">
    <source>
        <dbReference type="Proteomes" id="UP001497045"/>
    </source>
</evidence>
<dbReference type="SUPFAM" id="SSF50494">
    <property type="entry name" value="Trypsin-like serine proteases"/>
    <property type="match status" value="1"/>
</dbReference>
<evidence type="ECO:0000256" key="3">
    <source>
        <dbReference type="SAM" id="SignalP"/>
    </source>
</evidence>
<comment type="caution">
    <text evidence="4">The sequence shown here is derived from an EMBL/GenBank/DDBJ whole genome shotgun (WGS) entry which is preliminary data.</text>
</comment>
<protein>
    <submittedName>
        <fullName evidence="4">Serine protease</fullName>
    </submittedName>
</protein>
<dbReference type="RefSeq" id="WP_341672386.1">
    <property type="nucleotide sequence ID" value="NZ_JBBYHV010000001.1"/>
</dbReference>
<dbReference type="InterPro" id="IPR009003">
    <property type="entry name" value="Peptidase_S1_PA"/>
</dbReference>
<feature type="transmembrane region" description="Helical" evidence="2">
    <location>
        <begin position="298"/>
        <end position="318"/>
    </location>
</feature>
<feature type="signal peptide" evidence="3">
    <location>
        <begin position="1"/>
        <end position="24"/>
    </location>
</feature>
<feature type="chain" id="PRO_5047496614" evidence="3">
    <location>
        <begin position="25"/>
        <end position="526"/>
    </location>
</feature>
<evidence type="ECO:0000313" key="4">
    <source>
        <dbReference type="EMBL" id="MEL1249863.1"/>
    </source>
</evidence>
<dbReference type="Gene3D" id="2.40.10.10">
    <property type="entry name" value="Trypsin-like serine proteases"/>
    <property type="match status" value="2"/>
</dbReference>
<dbReference type="GO" id="GO:0008233">
    <property type="term" value="F:peptidase activity"/>
    <property type="evidence" value="ECO:0007669"/>
    <property type="project" value="UniProtKB-KW"/>
</dbReference>
<accession>A0ABU9ID80</accession>
<keyword evidence="1" id="KW-0175">Coiled coil</keyword>
<name>A0ABU9ID80_9SPHN</name>
<dbReference type="Pfam" id="PF13365">
    <property type="entry name" value="Trypsin_2"/>
    <property type="match status" value="1"/>
</dbReference>
<keyword evidence="2" id="KW-0472">Membrane</keyword>
<dbReference type="PRINTS" id="PR00834">
    <property type="entry name" value="PROTEASES2C"/>
</dbReference>
<reference evidence="4 5" key="1">
    <citation type="submission" date="2024-04" db="EMBL/GenBank/DDBJ databases">
        <title>Aurantiacibacter sp. DGU6 16S ribosomal RNA gene Genome sequencing and assembly.</title>
        <authorList>
            <person name="Park S."/>
        </authorList>
    </citation>
    <scope>NUCLEOTIDE SEQUENCE [LARGE SCALE GENOMIC DNA]</scope>
    <source>
        <strain evidence="4 5">DGU6</strain>
    </source>
</reference>
<keyword evidence="4" id="KW-0378">Hydrolase</keyword>
<organism evidence="4 5">
    <name type="scientific">Aurantiacibacter gilvus</name>
    <dbReference type="NCBI Taxonomy" id="3139141"/>
    <lineage>
        <taxon>Bacteria</taxon>
        <taxon>Pseudomonadati</taxon>
        <taxon>Pseudomonadota</taxon>
        <taxon>Alphaproteobacteria</taxon>
        <taxon>Sphingomonadales</taxon>
        <taxon>Erythrobacteraceae</taxon>
        <taxon>Aurantiacibacter</taxon>
    </lineage>
</organism>
<keyword evidence="3" id="KW-0732">Signal</keyword>
<dbReference type="Proteomes" id="UP001497045">
    <property type="component" value="Unassembled WGS sequence"/>
</dbReference>
<dbReference type="PANTHER" id="PTHR43019:SF23">
    <property type="entry name" value="PROTEASE DO-LIKE 5, CHLOROPLASTIC"/>
    <property type="match status" value="1"/>
</dbReference>
<proteinExistence type="predicted"/>
<dbReference type="InterPro" id="IPR043504">
    <property type="entry name" value="Peptidase_S1_PA_chymotrypsin"/>
</dbReference>
<evidence type="ECO:0000256" key="2">
    <source>
        <dbReference type="SAM" id="Phobius"/>
    </source>
</evidence>
<dbReference type="PANTHER" id="PTHR43019">
    <property type="entry name" value="SERINE ENDOPROTEASE DEGS"/>
    <property type="match status" value="1"/>
</dbReference>
<keyword evidence="4" id="KW-0645">Protease</keyword>
<keyword evidence="2" id="KW-0812">Transmembrane</keyword>
<gene>
    <name evidence="4" type="ORF">AAEO60_04175</name>
</gene>
<dbReference type="InterPro" id="IPR001940">
    <property type="entry name" value="Peptidase_S1C"/>
</dbReference>
<dbReference type="EMBL" id="JBBYHV010000001">
    <property type="protein sequence ID" value="MEL1249863.1"/>
    <property type="molecule type" value="Genomic_DNA"/>
</dbReference>
<keyword evidence="2" id="KW-1133">Transmembrane helix</keyword>
<feature type="transmembrane region" description="Helical" evidence="2">
    <location>
        <begin position="330"/>
        <end position="348"/>
    </location>
</feature>
<sequence length="526" mass="56003">MRRIFIIFAMLLVTLVVAPPPAQADSADIEAAARGVVRVIIIGRDGDEIFPISHGTGFAVGGERIITNAHVVQEAIEDDRLSIGVVPAQGREAVYARLVSISPRNDLALIELTEPLGLPPLTIAGNPITSGSVTAVGYPMNVDRAQGLAQADIFRAQPPVTATGFLSGRRPSREFDTILHTAPIAAGNSGGPLLDDCGRVLGVNSFGTESAGSDAEFFFAVSTRELLPFLRANDVTPRLNALPCRSLADLDAEELARQEMRAEVERERADNEAEALALQTAEARRTITYEVMDERANAMGLTFLLLLVSLGAGGVAAFGHLKNDMRLRSIAGSVAGLALVGALAAWMTRPGFAEIEERVEEALREDAPADGPTGMIPTPDATPTNGGEFTCVLDTSRSRVIGAPETDIDISWNSDGCVNGRTQYGLDQGEWTRVLVPANEAAVTINQFDPEAGELVMERYLLDLDDLRDARTTRGSYQAPACGSGEAAARELGNNQSAITNALPDSPNERLVYRCSQRDIEGSAGE</sequence>
<dbReference type="GO" id="GO:0006508">
    <property type="term" value="P:proteolysis"/>
    <property type="evidence" value="ECO:0007669"/>
    <property type="project" value="UniProtKB-KW"/>
</dbReference>
<feature type="coiled-coil region" evidence="1">
    <location>
        <begin position="250"/>
        <end position="286"/>
    </location>
</feature>
<evidence type="ECO:0000256" key="1">
    <source>
        <dbReference type="SAM" id="Coils"/>
    </source>
</evidence>
<keyword evidence="5" id="KW-1185">Reference proteome</keyword>